<evidence type="ECO:0000313" key="3">
    <source>
        <dbReference type="Proteomes" id="UP000600449"/>
    </source>
</evidence>
<proteinExistence type="predicted"/>
<accession>A0A917QA14</accession>
<dbReference type="Proteomes" id="UP000600449">
    <property type="component" value="Unassembled WGS sequence"/>
</dbReference>
<feature type="region of interest" description="Disordered" evidence="1">
    <location>
        <begin position="31"/>
        <end position="55"/>
    </location>
</feature>
<name>A0A917QA14_9HYPH</name>
<sequence length="55" mass="6035">MQNVFMKADTEKLAYETPELEVMGTLEEITHGNSTGSNLDADFQSGASFDDLTFS</sequence>
<reference evidence="2 3" key="1">
    <citation type="journal article" date="2014" name="Int. J. Syst. Evol. Microbiol.">
        <title>Complete genome sequence of Corynebacterium casei LMG S-19264T (=DSM 44701T), isolated from a smear-ripened cheese.</title>
        <authorList>
            <consortium name="US DOE Joint Genome Institute (JGI-PGF)"/>
            <person name="Walter F."/>
            <person name="Albersmeier A."/>
            <person name="Kalinowski J."/>
            <person name="Ruckert C."/>
        </authorList>
    </citation>
    <scope>NUCLEOTIDE SEQUENCE [LARGE SCALE GENOMIC DNA]</scope>
    <source>
        <strain evidence="2 3">CGMCC 1.9161</strain>
    </source>
</reference>
<organism evidence="2 3">
    <name type="scientific">Salinarimonas ramus</name>
    <dbReference type="NCBI Taxonomy" id="690164"/>
    <lineage>
        <taxon>Bacteria</taxon>
        <taxon>Pseudomonadati</taxon>
        <taxon>Pseudomonadota</taxon>
        <taxon>Alphaproteobacteria</taxon>
        <taxon>Hyphomicrobiales</taxon>
        <taxon>Salinarimonadaceae</taxon>
        <taxon>Salinarimonas</taxon>
    </lineage>
</organism>
<evidence type="ECO:0000256" key="1">
    <source>
        <dbReference type="SAM" id="MobiDB-lite"/>
    </source>
</evidence>
<dbReference type="AlphaFoldDB" id="A0A917QA14"/>
<protein>
    <recommendedName>
        <fullName evidence="4">Lasso peptide</fullName>
    </recommendedName>
</protein>
<evidence type="ECO:0008006" key="4">
    <source>
        <dbReference type="Google" id="ProtNLM"/>
    </source>
</evidence>
<dbReference type="NCBIfam" id="NF033521">
    <property type="entry name" value="lasso_leader_L3"/>
    <property type="match status" value="1"/>
</dbReference>
<keyword evidence="3" id="KW-1185">Reference proteome</keyword>
<gene>
    <name evidence="2" type="ORF">GCM10011322_25950</name>
</gene>
<evidence type="ECO:0000313" key="2">
    <source>
        <dbReference type="EMBL" id="GGK37728.1"/>
    </source>
</evidence>
<dbReference type="EMBL" id="BMMF01000007">
    <property type="protein sequence ID" value="GGK37728.1"/>
    <property type="molecule type" value="Genomic_DNA"/>
</dbReference>
<dbReference type="RefSeq" id="WP_210317629.1">
    <property type="nucleotide sequence ID" value="NZ_BMMF01000007.1"/>
</dbReference>
<comment type="caution">
    <text evidence="2">The sequence shown here is derived from an EMBL/GenBank/DDBJ whole genome shotgun (WGS) entry which is preliminary data.</text>
</comment>